<dbReference type="Pfam" id="PF03372">
    <property type="entry name" value="Exo_endo_phos"/>
    <property type="match status" value="1"/>
</dbReference>
<proteinExistence type="predicted"/>
<dbReference type="OrthoDB" id="685803at2759"/>
<reference evidence="2" key="2">
    <citation type="submission" date="2017-06" db="EMBL/GenBank/DDBJ databases">
        <title>WGS assembly of Brachypodium distachyon.</title>
        <authorList>
            <consortium name="The International Brachypodium Initiative"/>
            <person name="Lucas S."/>
            <person name="Harmon-Smith M."/>
            <person name="Lail K."/>
            <person name="Tice H."/>
            <person name="Grimwood J."/>
            <person name="Bruce D."/>
            <person name="Barry K."/>
            <person name="Shu S."/>
            <person name="Lindquist E."/>
            <person name="Wang M."/>
            <person name="Pitluck S."/>
            <person name="Vogel J.P."/>
            <person name="Garvin D.F."/>
            <person name="Mockler T.C."/>
            <person name="Schmutz J."/>
            <person name="Rokhsar D."/>
            <person name="Bevan M.W."/>
        </authorList>
    </citation>
    <scope>NUCLEOTIDE SEQUENCE</scope>
    <source>
        <strain evidence="2">Bd21</strain>
    </source>
</reference>
<dbReference type="InParanoid" id="A0A2K2CQ77"/>
<gene>
    <name evidence="2" type="ORF">BRADI_4g25857v3</name>
</gene>
<keyword evidence="4" id="KW-1185">Reference proteome</keyword>
<reference evidence="3" key="3">
    <citation type="submission" date="2018-08" db="UniProtKB">
        <authorList>
            <consortium name="EnsemblPlants"/>
        </authorList>
    </citation>
    <scope>IDENTIFICATION</scope>
    <source>
        <strain evidence="3">cv. Bd21</strain>
    </source>
</reference>
<dbReference type="EnsemblPlants" id="PNT64195">
    <property type="protein sequence ID" value="PNT64195"/>
    <property type="gene ID" value="BRADI_4g25857v3"/>
</dbReference>
<dbReference type="Gene3D" id="3.60.10.10">
    <property type="entry name" value="Endonuclease/exonuclease/phosphatase"/>
    <property type="match status" value="1"/>
</dbReference>
<feature type="domain" description="Endonuclease/exonuclease/phosphatase" evidence="1">
    <location>
        <begin position="5"/>
        <end position="214"/>
    </location>
</feature>
<dbReference type="EMBL" id="CM000883">
    <property type="protein sequence ID" value="PNT64195.1"/>
    <property type="molecule type" value="Genomic_DNA"/>
</dbReference>
<name>A0A2K2CQ77_BRADI</name>
<dbReference type="Proteomes" id="UP000008810">
    <property type="component" value="Chromosome 4"/>
</dbReference>
<evidence type="ECO:0000313" key="4">
    <source>
        <dbReference type="Proteomes" id="UP000008810"/>
    </source>
</evidence>
<dbReference type="InterPro" id="IPR005135">
    <property type="entry name" value="Endo/exonuclease/phosphatase"/>
</dbReference>
<protein>
    <recommendedName>
        <fullName evidence="1">Endonuclease/exonuclease/phosphatase domain-containing protein</fullName>
    </recommendedName>
</protein>
<dbReference type="SUPFAM" id="SSF56219">
    <property type="entry name" value="DNase I-like"/>
    <property type="match status" value="1"/>
</dbReference>
<dbReference type="AlphaFoldDB" id="A0A2K2CQ77"/>
<reference evidence="2 3" key="1">
    <citation type="journal article" date="2010" name="Nature">
        <title>Genome sequencing and analysis of the model grass Brachypodium distachyon.</title>
        <authorList>
            <consortium name="International Brachypodium Initiative"/>
        </authorList>
    </citation>
    <scope>NUCLEOTIDE SEQUENCE [LARGE SCALE GENOMIC DNA]</scope>
    <source>
        <strain evidence="2 3">Bd21</strain>
    </source>
</reference>
<accession>A0A2K2CQ77</accession>
<dbReference type="Gramene" id="PNT64195">
    <property type="protein sequence ID" value="PNT64195"/>
    <property type="gene ID" value="BRADI_4g25857v3"/>
</dbReference>
<evidence type="ECO:0000313" key="2">
    <source>
        <dbReference type="EMBL" id="PNT64195.1"/>
    </source>
</evidence>
<sequence length="230" mass="26394">MHGLVWNARGLGQLRKKKFLQDTIRDRWLSFVGIQETKKVDFQLEWLNSLTGHDLFIWHWIPSIGQSSGILLGVSECMYEIGECEKGDYHIRMLLHDKCSGFKCNLVVVYGAPHYKDKAKKLVELVQVLGCNSFPFMLGGDKGIRHSKWSNLFNGIIEHWALQELDLYGRSFTWSNNQEDPLFEKLDRILVSSGWISTHPLATVIALNRRVSDHNSLLVTYGLSANYVRS</sequence>
<dbReference type="PANTHER" id="PTHR33710">
    <property type="entry name" value="BNAC02G09200D PROTEIN"/>
    <property type="match status" value="1"/>
</dbReference>
<evidence type="ECO:0000313" key="3">
    <source>
        <dbReference type="EnsemblPlants" id="PNT64195"/>
    </source>
</evidence>
<dbReference type="GO" id="GO:0003824">
    <property type="term" value="F:catalytic activity"/>
    <property type="evidence" value="ECO:0007669"/>
    <property type="project" value="InterPro"/>
</dbReference>
<evidence type="ECO:0000259" key="1">
    <source>
        <dbReference type="Pfam" id="PF03372"/>
    </source>
</evidence>
<dbReference type="PANTHER" id="PTHR33710:SF72">
    <property type="entry name" value="OS04G0204200 PROTEIN"/>
    <property type="match status" value="1"/>
</dbReference>
<organism evidence="2">
    <name type="scientific">Brachypodium distachyon</name>
    <name type="common">Purple false brome</name>
    <name type="synonym">Trachynia distachya</name>
    <dbReference type="NCBI Taxonomy" id="15368"/>
    <lineage>
        <taxon>Eukaryota</taxon>
        <taxon>Viridiplantae</taxon>
        <taxon>Streptophyta</taxon>
        <taxon>Embryophyta</taxon>
        <taxon>Tracheophyta</taxon>
        <taxon>Spermatophyta</taxon>
        <taxon>Magnoliopsida</taxon>
        <taxon>Liliopsida</taxon>
        <taxon>Poales</taxon>
        <taxon>Poaceae</taxon>
        <taxon>BOP clade</taxon>
        <taxon>Pooideae</taxon>
        <taxon>Stipodae</taxon>
        <taxon>Brachypodieae</taxon>
        <taxon>Brachypodium</taxon>
    </lineage>
</organism>
<dbReference type="InterPro" id="IPR036691">
    <property type="entry name" value="Endo/exonu/phosph_ase_sf"/>
</dbReference>